<dbReference type="RefSeq" id="WP_142088595.1">
    <property type="nucleotide sequence ID" value="NZ_CP035485.1"/>
</dbReference>
<proteinExistence type="predicted"/>
<feature type="domain" description="DUF4277" evidence="1">
    <location>
        <begin position="13"/>
        <end position="62"/>
    </location>
</feature>
<dbReference type="InterPro" id="IPR025457">
    <property type="entry name" value="DUF4277"/>
</dbReference>
<dbReference type="Proteomes" id="UP000319756">
    <property type="component" value="Chromosome"/>
</dbReference>
<dbReference type="Pfam" id="PF14104">
    <property type="entry name" value="DUF4277"/>
    <property type="match status" value="1"/>
</dbReference>
<sequence>MTESMEGISGFQTVRLGSTPVIRQLIEEAGLVERIDRLSPVKKEDCQVSVGTRIAALIINQLSDRKPSSRSKHSMKTKMLNCCSAQASLRVISMMMRWDGP</sequence>
<dbReference type="OrthoDB" id="9923927at2"/>
<accession>A0A514LGJ3</accession>
<dbReference type="KEGG" id="sale:EPH95_07100"/>
<gene>
    <name evidence="2" type="ORF">EPH95_07100</name>
</gene>
<dbReference type="EMBL" id="CP035485">
    <property type="protein sequence ID" value="QDI90973.1"/>
    <property type="molecule type" value="Genomic_DNA"/>
</dbReference>
<reference evidence="3" key="1">
    <citation type="submission" date="2019-01" db="EMBL/GenBank/DDBJ databases">
        <title>Genomic analysis of Salicibibacter sp. NKC3-5.</title>
        <authorList>
            <person name="Oh Y.J."/>
        </authorList>
    </citation>
    <scope>NUCLEOTIDE SEQUENCE [LARGE SCALE GENOMIC DNA]</scope>
    <source>
        <strain evidence="3">NKC3-5</strain>
    </source>
</reference>
<evidence type="ECO:0000313" key="3">
    <source>
        <dbReference type="Proteomes" id="UP000319756"/>
    </source>
</evidence>
<organism evidence="2 3">
    <name type="scientific">Salicibibacter halophilus</name>
    <dbReference type="NCBI Taxonomy" id="2502791"/>
    <lineage>
        <taxon>Bacteria</taxon>
        <taxon>Bacillati</taxon>
        <taxon>Bacillota</taxon>
        <taxon>Bacilli</taxon>
        <taxon>Bacillales</taxon>
        <taxon>Bacillaceae</taxon>
        <taxon>Salicibibacter</taxon>
    </lineage>
</organism>
<name>A0A514LGJ3_9BACI</name>
<protein>
    <submittedName>
        <fullName evidence="2">DUF4277 domain-containing protein</fullName>
    </submittedName>
</protein>
<dbReference type="AlphaFoldDB" id="A0A514LGJ3"/>
<evidence type="ECO:0000313" key="2">
    <source>
        <dbReference type="EMBL" id="QDI90973.1"/>
    </source>
</evidence>
<evidence type="ECO:0000259" key="1">
    <source>
        <dbReference type="Pfam" id="PF14104"/>
    </source>
</evidence>
<keyword evidence="3" id="KW-1185">Reference proteome</keyword>